<dbReference type="PANTHER" id="PTHR47153">
    <property type="entry name" value="LACTATE UTILIZATION PROTEIN B"/>
    <property type="match status" value="1"/>
</dbReference>
<dbReference type="RefSeq" id="WP_148450141.1">
    <property type="nucleotide sequence ID" value="NZ_VSDO01000001.1"/>
</dbReference>
<keyword evidence="11" id="KW-1185">Reference proteome</keyword>
<dbReference type="Pfam" id="PF13183">
    <property type="entry name" value="Fer4_8"/>
    <property type="match status" value="1"/>
</dbReference>
<evidence type="ECO:0000256" key="7">
    <source>
        <dbReference type="ARBA" id="ARBA00023014"/>
    </source>
</evidence>
<dbReference type="Gene3D" id="3.40.50.10420">
    <property type="entry name" value="NagB/RpiA/CoA transferase-like"/>
    <property type="match status" value="1"/>
</dbReference>
<comment type="caution">
    <text evidence="10">The sequence shown here is derived from an EMBL/GenBank/DDBJ whole genome shotgun (WGS) entry which is preliminary data.</text>
</comment>
<dbReference type="EMBL" id="VSDO01000001">
    <property type="protein sequence ID" value="TYA14546.1"/>
    <property type="molecule type" value="Genomic_DNA"/>
</dbReference>
<dbReference type="PANTHER" id="PTHR47153:SF2">
    <property type="entry name" value="LACTATE UTILIZATION PROTEIN B"/>
    <property type="match status" value="1"/>
</dbReference>
<keyword evidence="4" id="KW-0677">Repeat</keyword>
<dbReference type="AlphaFoldDB" id="A0A5D0CX67"/>
<evidence type="ECO:0000256" key="5">
    <source>
        <dbReference type="ARBA" id="ARBA00022982"/>
    </source>
</evidence>
<organism evidence="10 11">
    <name type="scientific">Paenibacillus faecis</name>
    <dbReference type="NCBI Taxonomy" id="862114"/>
    <lineage>
        <taxon>Bacteria</taxon>
        <taxon>Bacillati</taxon>
        <taxon>Bacillota</taxon>
        <taxon>Bacilli</taxon>
        <taxon>Bacillales</taxon>
        <taxon>Paenibacillaceae</taxon>
        <taxon>Paenibacillus</taxon>
    </lineage>
</organism>
<evidence type="ECO:0000313" key="11">
    <source>
        <dbReference type="Proteomes" id="UP000325218"/>
    </source>
</evidence>
<keyword evidence="3" id="KW-0479">Metal-binding</keyword>
<dbReference type="GO" id="GO:0006089">
    <property type="term" value="P:lactate metabolic process"/>
    <property type="evidence" value="ECO:0007669"/>
    <property type="project" value="InterPro"/>
</dbReference>
<dbReference type="Pfam" id="PF02589">
    <property type="entry name" value="LUD_dom"/>
    <property type="match status" value="1"/>
</dbReference>
<evidence type="ECO:0000256" key="4">
    <source>
        <dbReference type="ARBA" id="ARBA00022737"/>
    </source>
</evidence>
<dbReference type="SUPFAM" id="SSF100950">
    <property type="entry name" value="NagB/RpiA/CoA transferase-like"/>
    <property type="match status" value="1"/>
</dbReference>
<dbReference type="InterPro" id="IPR017896">
    <property type="entry name" value="4Fe4S_Fe-S-bd"/>
</dbReference>
<dbReference type="PROSITE" id="PS51379">
    <property type="entry name" value="4FE4S_FER_2"/>
    <property type="match status" value="1"/>
</dbReference>
<dbReference type="InterPro" id="IPR009051">
    <property type="entry name" value="Helical_ferredxn"/>
</dbReference>
<sequence length="522" mass="57195">MSAGKNSKRTVQERAGLALNDDFLRKAVRFTTERLRSGKRKAAEEHGNWDEWRERGRQIRLHTIAHLDYYLGLFADQARVNGVHVHFADTAEEAVSLALEIASKHAAATVVKSKSMVTEEIHLNRALESAGIEAVETDLGEYIIQRAGETPSHIIIPAIHKNRYQIADLLSEDAGERLAPETAILAGYVRKKLREKFLAADIGVTGCNFAIAETGSIVLFENEGNARMVTTLPKTQISFMGMERIIPSWSDLEVMATLLPRSATGQKLTVYMSGITGPKRSGDADGPEEMHVIVLDNGRSLQLGDPEFQELLNCIRCGACLNACPVYRHIGGHAYGGTYSGPIGAVLTPALNKNVAEWDDIAGASSLCGACYEACPVKIPLHDMLVSLRRRKVERGYGDARETIGMKAYGSLMSRSKRYHGFLRLGRLGQKLIVRNGGITLKLGPLKGWNRYRVAPGLAAEPFRERYQTLEAELRQGLQELPPEIAERMRKRIGSREKSAGGEEHGGRSPGVAGSSGSTLES</sequence>
<dbReference type="GO" id="GO:0051539">
    <property type="term" value="F:4 iron, 4 sulfur cluster binding"/>
    <property type="evidence" value="ECO:0007669"/>
    <property type="project" value="UniProtKB-KW"/>
</dbReference>
<dbReference type="GO" id="GO:0046872">
    <property type="term" value="F:metal ion binding"/>
    <property type="evidence" value="ECO:0007669"/>
    <property type="project" value="UniProtKB-KW"/>
</dbReference>
<keyword evidence="1" id="KW-0813">Transport</keyword>
<keyword evidence="5" id="KW-0249">Electron transport</keyword>
<evidence type="ECO:0000259" key="9">
    <source>
        <dbReference type="PROSITE" id="PS51379"/>
    </source>
</evidence>
<dbReference type="InterPro" id="IPR004452">
    <property type="entry name" value="LutB/LldF"/>
</dbReference>
<gene>
    <name evidence="10" type="ORF">FRY98_02335</name>
</gene>
<evidence type="ECO:0000256" key="6">
    <source>
        <dbReference type="ARBA" id="ARBA00023004"/>
    </source>
</evidence>
<dbReference type="Proteomes" id="UP000325218">
    <property type="component" value="Unassembled WGS sequence"/>
</dbReference>
<name>A0A5D0CX67_9BACL</name>
<accession>A0A5D0CX67</accession>
<dbReference type="InterPro" id="IPR024185">
    <property type="entry name" value="FTHF_cligase-like_sf"/>
</dbReference>
<keyword evidence="6" id="KW-0408">Iron</keyword>
<keyword evidence="7" id="KW-0411">Iron-sulfur</keyword>
<proteinExistence type="predicted"/>
<dbReference type="InterPro" id="IPR003741">
    <property type="entry name" value="LUD_dom"/>
</dbReference>
<dbReference type="InterPro" id="IPR037171">
    <property type="entry name" value="NagB/RpiA_transferase-like"/>
</dbReference>
<dbReference type="InterPro" id="IPR017900">
    <property type="entry name" value="4Fe4S_Fe_S_CS"/>
</dbReference>
<dbReference type="NCBIfam" id="TIGR00273">
    <property type="entry name" value="LutB/LldF family L-lactate oxidation iron-sulfur protein"/>
    <property type="match status" value="1"/>
</dbReference>
<feature type="compositionally biased region" description="Basic and acidic residues" evidence="8">
    <location>
        <begin position="494"/>
        <end position="507"/>
    </location>
</feature>
<feature type="domain" description="4Fe-4S ferredoxin-type" evidence="9">
    <location>
        <begin position="304"/>
        <end position="335"/>
    </location>
</feature>
<dbReference type="PROSITE" id="PS00198">
    <property type="entry name" value="4FE4S_FER_1"/>
    <property type="match status" value="1"/>
</dbReference>
<reference evidence="10 11" key="1">
    <citation type="submission" date="2019-08" db="EMBL/GenBank/DDBJ databases">
        <title>Genome sequencing of Paenibacillus faecis DSM 23593(T).</title>
        <authorList>
            <person name="Kook J.-K."/>
            <person name="Park S.-N."/>
            <person name="Lim Y.K."/>
        </authorList>
    </citation>
    <scope>NUCLEOTIDE SEQUENCE [LARGE SCALE GENOMIC DNA]</scope>
    <source>
        <strain evidence="10 11">DSM 23593</strain>
    </source>
</reference>
<dbReference type="OrthoDB" id="9782337at2"/>
<dbReference type="Gene3D" id="1.10.1060.10">
    <property type="entry name" value="Alpha-helical ferredoxin"/>
    <property type="match status" value="1"/>
</dbReference>
<feature type="region of interest" description="Disordered" evidence="8">
    <location>
        <begin position="481"/>
        <end position="522"/>
    </location>
</feature>
<evidence type="ECO:0000256" key="8">
    <source>
        <dbReference type="SAM" id="MobiDB-lite"/>
    </source>
</evidence>
<evidence type="ECO:0000313" key="10">
    <source>
        <dbReference type="EMBL" id="TYA14546.1"/>
    </source>
</evidence>
<keyword evidence="2" id="KW-0004">4Fe-4S</keyword>
<protein>
    <submittedName>
        <fullName evidence="10">Iron-sulfur cluster-binding protein</fullName>
    </submittedName>
</protein>
<dbReference type="SUPFAM" id="SSF46548">
    <property type="entry name" value="alpha-helical ferredoxin"/>
    <property type="match status" value="1"/>
</dbReference>
<evidence type="ECO:0000256" key="1">
    <source>
        <dbReference type="ARBA" id="ARBA00022448"/>
    </source>
</evidence>
<evidence type="ECO:0000256" key="2">
    <source>
        <dbReference type="ARBA" id="ARBA00022485"/>
    </source>
</evidence>
<evidence type="ECO:0000256" key="3">
    <source>
        <dbReference type="ARBA" id="ARBA00022723"/>
    </source>
</evidence>